<proteinExistence type="predicted"/>
<sequence>MKFKFIALSLCMVASANIVKGQNNDKKFSPSDNRHEFRVAASDGLTLTTVDVLGMGLSDALTGTKRSNEKGTMVYSVGYRYALNRFRLGGDLGFAKTSSQLMLNGETSTSIKEKELNFLVLPTAEFVYFKRNLVELYGSAAAGVNLVRHTEKGLTDAGKSAAQKASLSTNFAYQVNPIAIRVGNDRIGGFLEAGLGHKGFLTAGVSLRF</sequence>
<reference evidence="1" key="2">
    <citation type="submission" date="2021-09" db="EMBL/GenBank/DDBJ databases">
        <authorList>
            <person name="Gilroy R."/>
        </authorList>
    </citation>
    <scope>NUCLEOTIDE SEQUENCE</scope>
    <source>
        <strain evidence="1">CHK55-1828</strain>
    </source>
</reference>
<protein>
    <recommendedName>
        <fullName evidence="3">Outer membrane protein beta-barrel domain-containing protein</fullName>
    </recommendedName>
</protein>
<organism evidence="1 2">
    <name type="scientific">Mediterranea massiliensis</name>
    <dbReference type="NCBI Taxonomy" id="1841865"/>
    <lineage>
        <taxon>Bacteria</taxon>
        <taxon>Pseudomonadati</taxon>
        <taxon>Bacteroidota</taxon>
        <taxon>Bacteroidia</taxon>
        <taxon>Bacteroidales</taxon>
        <taxon>Bacteroidaceae</taxon>
        <taxon>Mediterranea</taxon>
    </lineage>
</organism>
<accession>A0A921LE40</accession>
<dbReference type="Proteomes" id="UP000717835">
    <property type="component" value="Unassembled WGS sequence"/>
</dbReference>
<comment type="caution">
    <text evidence="1">The sequence shown here is derived from an EMBL/GenBank/DDBJ whole genome shotgun (WGS) entry which is preliminary data.</text>
</comment>
<evidence type="ECO:0008006" key="3">
    <source>
        <dbReference type="Google" id="ProtNLM"/>
    </source>
</evidence>
<gene>
    <name evidence="1" type="ORF">K8W02_07750</name>
</gene>
<dbReference type="AlphaFoldDB" id="A0A921LE40"/>
<name>A0A921LE40_9BACT</name>
<dbReference type="EMBL" id="DYVX01000061">
    <property type="protein sequence ID" value="HJF92262.1"/>
    <property type="molecule type" value="Genomic_DNA"/>
</dbReference>
<evidence type="ECO:0000313" key="1">
    <source>
        <dbReference type="EMBL" id="HJF92262.1"/>
    </source>
</evidence>
<reference evidence="1" key="1">
    <citation type="journal article" date="2021" name="PeerJ">
        <title>Extensive microbial diversity within the chicken gut microbiome revealed by metagenomics and culture.</title>
        <authorList>
            <person name="Gilroy R."/>
            <person name="Ravi A."/>
            <person name="Getino M."/>
            <person name="Pursley I."/>
            <person name="Horton D.L."/>
            <person name="Alikhan N.F."/>
            <person name="Baker D."/>
            <person name="Gharbi K."/>
            <person name="Hall N."/>
            <person name="Watson M."/>
            <person name="Adriaenssens E.M."/>
            <person name="Foster-Nyarko E."/>
            <person name="Jarju S."/>
            <person name="Secka A."/>
            <person name="Antonio M."/>
            <person name="Oren A."/>
            <person name="Chaudhuri R.R."/>
            <person name="La Ragione R."/>
            <person name="Hildebrand F."/>
            <person name="Pallen M.J."/>
        </authorList>
    </citation>
    <scope>NUCLEOTIDE SEQUENCE</scope>
    <source>
        <strain evidence="1">CHK55-1828</strain>
    </source>
</reference>
<dbReference type="OrthoDB" id="763581at2"/>
<evidence type="ECO:0000313" key="2">
    <source>
        <dbReference type="Proteomes" id="UP000717835"/>
    </source>
</evidence>
<dbReference type="RefSeq" id="WP_022020480.1">
    <property type="nucleotide sequence ID" value="NZ_CALUIP010000034.1"/>
</dbReference>